<reference evidence="2" key="1">
    <citation type="submission" date="2020-02" db="EMBL/GenBank/DDBJ databases">
        <authorList>
            <person name="Meier V. D."/>
        </authorList>
    </citation>
    <scope>NUCLEOTIDE SEQUENCE</scope>
    <source>
        <strain evidence="2">AVDCRST_MAG13</strain>
    </source>
</reference>
<feature type="non-terminal residue" evidence="2">
    <location>
        <position position="1"/>
    </location>
</feature>
<evidence type="ECO:0000256" key="1">
    <source>
        <dbReference type="SAM" id="MobiDB-lite"/>
    </source>
</evidence>
<feature type="non-terminal residue" evidence="2">
    <location>
        <position position="45"/>
    </location>
</feature>
<dbReference type="EMBL" id="CADCVO010000215">
    <property type="protein sequence ID" value="CAA9484512.1"/>
    <property type="molecule type" value="Genomic_DNA"/>
</dbReference>
<feature type="region of interest" description="Disordered" evidence="1">
    <location>
        <begin position="1"/>
        <end position="45"/>
    </location>
</feature>
<accession>A0A6J4RXN6</accession>
<sequence length="45" mass="4605">CAPSSSATCTSGPPRARTPCGAPRRSRRCRRRSPGPTGSCCSATP</sequence>
<evidence type="ECO:0000313" key="2">
    <source>
        <dbReference type="EMBL" id="CAA9484512.1"/>
    </source>
</evidence>
<organism evidence="2">
    <name type="scientific">uncultured Solirubrobacteraceae bacterium</name>
    <dbReference type="NCBI Taxonomy" id="1162706"/>
    <lineage>
        <taxon>Bacteria</taxon>
        <taxon>Bacillati</taxon>
        <taxon>Actinomycetota</taxon>
        <taxon>Thermoleophilia</taxon>
        <taxon>Solirubrobacterales</taxon>
        <taxon>Solirubrobacteraceae</taxon>
        <taxon>environmental samples</taxon>
    </lineage>
</organism>
<protein>
    <submittedName>
        <fullName evidence="2">Uncharacterized protein</fullName>
    </submittedName>
</protein>
<feature type="compositionally biased region" description="Basic residues" evidence="1">
    <location>
        <begin position="24"/>
        <end position="33"/>
    </location>
</feature>
<name>A0A6J4RXN6_9ACTN</name>
<proteinExistence type="predicted"/>
<gene>
    <name evidence="2" type="ORF">AVDCRST_MAG13-1363</name>
</gene>
<feature type="compositionally biased region" description="Polar residues" evidence="1">
    <location>
        <begin position="1"/>
        <end position="11"/>
    </location>
</feature>
<dbReference type="AlphaFoldDB" id="A0A6J4RXN6"/>